<dbReference type="AlphaFoldDB" id="A0ABD2YBA8"/>
<dbReference type="PANTHER" id="PTHR43530:SF1">
    <property type="entry name" value="QUEUINE TRNA-RIBOSYLTRANSFERASE CATALYTIC SUBUNIT 1"/>
    <property type="match status" value="1"/>
</dbReference>
<accession>A0ABD2YBA8</accession>
<dbReference type="InterPro" id="IPR036047">
    <property type="entry name" value="F-box-like_dom_sf"/>
</dbReference>
<dbReference type="Pfam" id="PF00646">
    <property type="entry name" value="F-box"/>
    <property type="match status" value="1"/>
</dbReference>
<dbReference type="Pfam" id="PF01702">
    <property type="entry name" value="TGT"/>
    <property type="match status" value="1"/>
</dbReference>
<organism evidence="5 6">
    <name type="scientific">Cinchona calisaya</name>
    <dbReference type="NCBI Taxonomy" id="153742"/>
    <lineage>
        <taxon>Eukaryota</taxon>
        <taxon>Viridiplantae</taxon>
        <taxon>Streptophyta</taxon>
        <taxon>Embryophyta</taxon>
        <taxon>Tracheophyta</taxon>
        <taxon>Spermatophyta</taxon>
        <taxon>Magnoliopsida</taxon>
        <taxon>eudicotyledons</taxon>
        <taxon>Gunneridae</taxon>
        <taxon>Pentapetalae</taxon>
        <taxon>asterids</taxon>
        <taxon>lamiids</taxon>
        <taxon>Gentianales</taxon>
        <taxon>Rubiaceae</taxon>
        <taxon>Cinchonoideae</taxon>
        <taxon>Cinchoneae</taxon>
        <taxon>Cinchona</taxon>
    </lineage>
</organism>
<dbReference type="GO" id="GO:0016020">
    <property type="term" value="C:membrane"/>
    <property type="evidence" value="ECO:0007669"/>
    <property type="project" value="UniProtKB-SubCell"/>
</dbReference>
<dbReference type="SUPFAM" id="SSF51713">
    <property type="entry name" value="tRNA-guanine transglycosylase"/>
    <property type="match status" value="1"/>
</dbReference>
<comment type="similarity">
    <text evidence="2">Belongs to the major facilitator superfamily. Phosphate:H(+) symporter (TC 2.A.1.9) family.</text>
</comment>
<dbReference type="PANTHER" id="PTHR43530">
    <property type="entry name" value="QUEUINE TRNA-RIBOSYLTRANSFERASE CATALYTIC SUBUNIT 1"/>
    <property type="match status" value="1"/>
</dbReference>
<evidence type="ECO:0000256" key="1">
    <source>
        <dbReference type="ARBA" id="ARBA00022833"/>
    </source>
</evidence>
<evidence type="ECO:0000313" key="6">
    <source>
        <dbReference type="Proteomes" id="UP001630127"/>
    </source>
</evidence>
<feature type="domain" description="F-box" evidence="3">
    <location>
        <begin position="179"/>
        <end position="214"/>
    </location>
</feature>
<dbReference type="InterPro" id="IPR053781">
    <property type="entry name" value="F-box_AtFBL13-like"/>
</dbReference>
<dbReference type="SUPFAM" id="SSF103473">
    <property type="entry name" value="MFS general substrate transporter"/>
    <property type="match status" value="1"/>
</dbReference>
<proteinExistence type="inferred from homology"/>
<sequence>MVVDYPLDIVVFSALGADMYDCVYFTRTARFGTALVPEGVLKLKHLAMAIGIRPIDPTGQCMATPVYVSEMAPPKLRGAFNIVFQFFIGTGVVAAGCLNYGTARLDWGWRHDIRCIPHFGHTLQPCGTRFPRLLLIIMVDDFCLFRVEYKCLNVRGHQLEDRIAQLPKDRIAQLPEDRISQLHDDILVVILSFLKLKQAAPTSVLSKRWTTLWMYNPRLDFAAPKALKNIAQNLRSIPQNFEVVEVERHNYVDWINCIMQLHKGSPLWMNSGLFSVQQSLSLSE</sequence>
<evidence type="ECO:0000313" key="5">
    <source>
        <dbReference type="EMBL" id="KAL3504734.1"/>
    </source>
</evidence>
<evidence type="ECO:0008006" key="7">
    <source>
        <dbReference type="Google" id="ProtNLM"/>
    </source>
</evidence>
<gene>
    <name evidence="5" type="ORF">ACH5RR_034575</name>
</gene>
<evidence type="ECO:0000259" key="4">
    <source>
        <dbReference type="Pfam" id="PF01702"/>
    </source>
</evidence>
<dbReference type="InterPro" id="IPR036259">
    <property type="entry name" value="MFS_trans_sf"/>
</dbReference>
<reference evidence="5 6" key="1">
    <citation type="submission" date="2024-11" db="EMBL/GenBank/DDBJ databases">
        <title>A near-complete genome assembly of Cinchona calisaya.</title>
        <authorList>
            <person name="Lian D.C."/>
            <person name="Zhao X.W."/>
            <person name="Wei L."/>
        </authorList>
    </citation>
    <scope>NUCLEOTIDE SEQUENCE [LARGE SCALE GENOMIC DNA]</scope>
    <source>
        <tissue evidence="5">Nenye</tissue>
    </source>
</reference>
<keyword evidence="6" id="KW-1185">Reference proteome</keyword>
<evidence type="ECO:0000256" key="2">
    <source>
        <dbReference type="ARBA" id="ARBA00044504"/>
    </source>
</evidence>
<dbReference type="EMBL" id="JBJUIK010000014">
    <property type="protein sequence ID" value="KAL3504734.1"/>
    <property type="molecule type" value="Genomic_DNA"/>
</dbReference>
<dbReference type="InterPro" id="IPR001810">
    <property type="entry name" value="F-box_dom"/>
</dbReference>
<dbReference type="CDD" id="cd22160">
    <property type="entry name" value="F-box_AtFBL13-like"/>
    <property type="match status" value="1"/>
</dbReference>
<protein>
    <recommendedName>
        <fullName evidence="7">F-box domain-containing protein</fullName>
    </recommendedName>
</protein>
<feature type="domain" description="tRNA-guanine(15) transglycosylase-like" evidence="4">
    <location>
        <begin position="2"/>
        <end position="64"/>
    </location>
</feature>
<dbReference type="InterPro" id="IPR002616">
    <property type="entry name" value="tRNA_ribo_trans-like"/>
</dbReference>
<dbReference type="Gene3D" id="3.20.20.105">
    <property type="entry name" value="Queuine tRNA-ribosyltransferase-like"/>
    <property type="match status" value="1"/>
</dbReference>
<comment type="caution">
    <text evidence="5">The sequence shown here is derived from an EMBL/GenBank/DDBJ whole genome shotgun (WGS) entry which is preliminary data.</text>
</comment>
<dbReference type="SUPFAM" id="SSF81383">
    <property type="entry name" value="F-box domain"/>
    <property type="match status" value="1"/>
</dbReference>
<dbReference type="Proteomes" id="UP001630127">
    <property type="component" value="Unassembled WGS sequence"/>
</dbReference>
<keyword evidence="1" id="KW-0862">Zinc</keyword>
<evidence type="ECO:0000259" key="3">
    <source>
        <dbReference type="Pfam" id="PF00646"/>
    </source>
</evidence>
<dbReference type="InterPro" id="IPR036511">
    <property type="entry name" value="TGT-like_sf"/>
</dbReference>
<name>A0ABD2YBA8_9GENT</name>